<dbReference type="GO" id="GO:0008168">
    <property type="term" value="F:methyltransferase activity"/>
    <property type="evidence" value="ECO:0007669"/>
    <property type="project" value="UniProtKB-KW"/>
</dbReference>
<keyword evidence="1" id="KW-0489">Methyltransferase</keyword>
<name>A0A150PUE1_SORCE</name>
<dbReference type="GO" id="GO:0032259">
    <property type="term" value="P:methylation"/>
    <property type="evidence" value="ECO:0007669"/>
    <property type="project" value="UniProtKB-KW"/>
</dbReference>
<organism evidence="1 2">
    <name type="scientific">Sorangium cellulosum</name>
    <name type="common">Polyangium cellulosum</name>
    <dbReference type="NCBI Taxonomy" id="56"/>
    <lineage>
        <taxon>Bacteria</taxon>
        <taxon>Pseudomonadati</taxon>
        <taxon>Myxococcota</taxon>
        <taxon>Polyangia</taxon>
        <taxon>Polyangiales</taxon>
        <taxon>Polyangiaceae</taxon>
        <taxon>Sorangium</taxon>
    </lineage>
</organism>
<keyword evidence="1" id="KW-0808">Transferase</keyword>
<accession>A0A150PUE1</accession>
<evidence type="ECO:0000313" key="1">
    <source>
        <dbReference type="EMBL" id="KYF59381.1"/>
    </source>
</evidence>
<dbReference type="Proteomes" id="UP000075420">
    <property type="component" value="Unassembled WGS sequence"/>
</dbReference>
<evidence type="ECO:0000313" key="2">
    <source>
        <dbReference type="Proteomes" id="UP000075420"/>
    </source>
</evidence>
<gene>
    <name evidence="1" type="ORF">BE08_26255</name>
</gene>
<sequence length="138" mass="15626">MARVGRLGGAILAETQGEYYLIGNTKVPCDFREAGFEPPDQVELVKGAYLRLKPLREVKVQAPALLLDVEGEELAKKLVQRFVIDRNGSVSERLWRLVYSPDDPLDDAEAPVERDARWLGDIPEPIWQLVRDNVLRCL</sequence>
<protein>
    <submittedName>
        <fullName evidence="1">Precorrin-3B C(17)-methyltransferase</fullName>
    </submittedName>
</protein>
<proteinExistence type="predicted"/>
<dbReference type="AlphaFoldDB" id="A0A150PUE1"/>
<comment type="caution">
    <text evidence="1">The sequence shown here is derived from an EMBL/GenBank/DDBJ whole genome shotgun (WGS) entry which is preliminary data.</text>
</comment>
<dbReference type="EMBL" id="JELY01000442">
    <property type="protein sequence ID" value="KYF59381.1"/>
    <property type="molecule type" value="Genomic_DNA"/>
</dbReference>
<reference evidence="1 2" key="1">
    <citation type="submission" date="2014-02" db="EMBL/GenBank/DDBJ databases">
        <title>The small core and large imbalanced accessory genome model reveals a collaborative survival strategy of Sorangium cellulosum strains in nature.</title>
        <authorList>
            <person name="Han K."/>
            <person name="Peng R."/>
            <person name="Blom J."/>
            <person name="Li Y.-Z."/>
        </authorList>
    </citation>
    <scope>NUCLEOTIDE SEQUENCE [LARGE SCALE GENOMIC DNA]</scope>
    <source>
        <strain evidence="1 2">So0157-25</strain>
    </source>
</reference>